<dbReference type="AlphaFoldDB" id="A0A0F5VAB6"/>
<proteinExistence type="predicted"/>
<dbReference type="Proteomes" id="UP000033633">
    <property type="component" value="Unassembled WGS sequence"/>
</dbReference>
<dbReference type="CDD" id="cd04301">
    <property type="entry name" value="NAT_SF"/>
    <property type="match status" value="1"/>
</dbReference>
<reference evidence="2 3" key="1">
    <citation type="submission" date="2014-12" db="EMBL/GenBank/DDBJ databases">
        <title>Mercury Reductase activity and rhizosphere competence traits in the genome of root associated Photobacterium halotolerans MELD1.</title>
        <authorList>
            <person name="Mathew D.C."/>
            <person name="Huang C.-C."/>
        </authorList>
    </citation>
    <scope>NUCLEOTIDE SEQUENCE [LARGE SCALE GENOMIC DNA]</scope>
    <source>
        <strain evidence="2 3">MELD1</strain>
    </source>
</reference>
<dbReference type="PATRIC" id="fig|265726.11.peg.2483"/>
<organism evidence="2 3">
    <name type="scientific">Photobacterium halotolerans</name>
    <dbReference type="NCBI Taxonomy" id="265726"/>
    <lineage>
        <taxon>Bacteria</taxon>
        <taxon>Pseudomonadati</taxon>
        <taxon>Pseudomonadota</taxon>
        <taxon>Gammaproteobacteria</taxon>
        <taxon>Vibrionales</taxon>
        <taxon>Vibrionaceae</taxon>
        <taxon>Photobacterium</taxon>
    </lineage>
</organism>
<name>A0A0F5VAB6_9GAMM</name>
<feature type="domain" description="N-acetyltransferase" evidence="1">
    <location>
        <begin position="13"/>
        <end position="162"/>
    </location>
</feature>
<protein>
    <recommendedName>
        <fullName evidence="1">N-acetyltransferase domain-containing protein</fullName>
    </recommendedName>
</protein>
<sequence length="162" mass="18041">MSLAAAAEHHEGFAFELKKAAERAAVTQVFGWDEALQYQLHLAEWQECQPLLILMDGIPIGSVLLETIAPECHPTAEQDSANVPQSDFSRFFLLPQWQGRGIGSAVLGAVIAWSDKAQRPCRLTYLQGNPVSGLYRRFGFEKLTEDAQFVTMVYHPHGKITL</sequence>
<accession>A0A0F5VAB6</accession>
<comment type="caution">
    <text evidence="2">The sequence shown here is derived from an EMBL/GenBank/DDBJ whole genome shotgun (WGS) entry which is preliminary data.</text>
</comment>
<dbReference type="InterPro" id="IPR000182">
    <property type="entry name" value="GNAT_dom"/>
</dbReference>
<dbReference type="Gene3D" id="3.40.630.30">
    <property type="match status" value="1"/>
</dbReference>
<dbReference type="GO" id="GO:0016747">
    <property type="term" value="F:acyltransferase activity, transferring groups other than amino-acyl groups"/>
    <property type="evidence" value="ECO:0007669"/>
    <property type="project" value="InterPro"/>
</dbReference>
<dbReference type="InterPro" id="IPR016181">
    <property type="entry name" value="Acyl_CoA_acyltransferase"/>
</dbReference>
<dbReference type="STRING" id="265726.KY46_18405"/>
<dbReference type="Pfam" id="PF13508">
    <property type="entry name" value="Acetyltransf_7"/>
    <property type="match status" value="1"/>
</dbReference>
<evidence type="ECO:0000313" key="3">
    <source>
        <dbReference type="Proteomes" id="UP000033633"/>
    </source>
</evidence>
<keyword evidence="3" id="KW-1185">Reference proteome</keyword>
<dbReference type="EMBL" id="JWYV01000020">
    <property type="protein sequence ID" value="KKC98459.1"/>
    <property type="molecule type" value="Genomic_DNA"/>
</dbReference>
<evidence type="ECO:0000313" key="2">
    <source>
        <dbReference type="EMBL" id="KKC98459.1"/>
    </source>
</evidence>
<gene>
    <name evidence="2" type="ORF">KY46_18405</name>
</gene>
<evidence type="ECO:0000259" key="1">
    <source>
        <dbReference type="PROSITE" id="PS51186"/>
    </source>
</evidence>
<dbReference type="SUPFAM" id="SSF55729">
    <property type="entry name" value="Acyl-CoA N-acyltransferases (Nat)"/>
    <property type="match status" value="1"/>
</dbReference>
<dbReference type="PROSITE" id="PS51186">
    <property type="entry name" value="GNAT"/>
    <property type="match status" value="1"/>
</dbReference>